<dbReference type="Gene3D" id="3.40.50.150">
    <property type="entry name" value="Vaccinia Virus protein VP39"/>
    <property type="match status" value="1"/>
</dbReference>
<dbReference type="PANTHER" id="PTHR43591:SF96">
    <property type="entry name" value="PUTATIVE-RELATED"/>
    <property type="match status" value="1"/>
</dbReference>
<dbReference type="GO" id="GO:0032259">
    <property type="term" value="P:methylation"/>
    <property type="evidence" value="ECO:0007669"/>
    <property type="project" value="UniProtKB-KW"/>
</dbReference>
<proteinExistence type="predicted"/>
<organism evidence="2 3">
    <name type="scientific">Ramularia collo-cygni</name>
    <dbReference type="NCBI Taxonomy" id="112498"/>
    <lineage>
        <taxon>Eukaryota</taxon>
        <taxon>Fungi</taxon>
        <taxon>Dikarya</taxon>
        <taxon>Ascomycota</taxon>
        <taxon>Pezizomycotina</taxon>
        <taxon>Dothideomycetes</taxon>
        <taxon>Dothideomycetidae</taxon>
        <taxon>Mycosphaerellales</taxon>
        <taxon>Mycosphaerellaceae</taxon>
        <taxon>Ramularia</taxon>
    </lineage>
</organism>
<gene>
    <name evidence="2" type="ORF">RCC_01787</name>
</gene>
<dbReference type="STRING" id="112498.A0A2D3UPN8"/>
<evidence type="ECO:0000256" key="1">
    <source>
        <dbReference type="SAM" id="MobiDB-lite"/>
    </source>
</evidence>
<dbReference type="PANTHER" id="PTHR43591">
    <property type="entry name" value="METHYLTRANSFERASE"/>
    <property type="match status" value="1"/>
</dbReference>
<evidence type="ECO:0000313" key="2">
    <source>
        <dbReference type="EMBL" id="CZT15948.1"/>
    </source>
</evidence>
<keyword evidence="2" id="KW-0489">Methyltransferase</keyword>
<dbReference type="Proteomes" id="UP000225277">
    <property type="component" value="Unassembled WGS sequence"/>
</dbReference>
<dbReference type="CDD" id="cd02440">
    <property type="entry name" value="AdoMet_MTases"/>
    <property type="match status" value="1"/>
</dbReference>
<dbReference type="EMBL" id="FJUY01000002">
    <property type="protein sequence ID" value="CZT15948.1"/>
    <property type="molecule type" value="Genomic_DNA"/>
</dbReference>
<keyword evidence="2" id="KW-0808">Transferase</keyword>
<dbReference type="InterPro" id="IPR029063">
    <property type="entry name" value="SAM-dependent_MTases_sf"/>
</dbReference>
<dbReference type="SUPFAM" id="SSF53335">
    <property type="entry name" value="S-adenosyl-L-methionine-dependent methyltransferases"/>
    <property type="match status" value="1"/>
</dbReference>
<dbReference type="Pfam" id="PF13489">
    <property type="entry name" value="Methyltransf_23"/>
    <property type="match status" value="1"/>
</dbReference>
<protein>
    <submittedName>
        <fullName evidence="2">Related to methyltransferase</fullName>
    </submittedName>
</protein>
<keyword evidence="3" id="KW-1185">Reference proteome</keyword>
<dbReference type="AlphaFoldDB" id="A0A2D3UPN8"/>
<dbReference type="OrthoDB" id="417697at2759"/>
<accession>A0A2D3UPN8</accession>
<evidence type="ECO:0000313" key="3">
    <source>
        <dbReference type="Proteomes" id="UP000225277"/>
    </source>
</evidence>
<dbReference type="RefSeq" id="XP_023622841.1">
    <property type="nucleotide sequence ID" value="XM_023767073.1"/>
</dbReference>
<sequence>MNPPHGTANGNGKEAGVKRPDSAVNLRDDYVLTRDAAASARLSLSHYIWHSSFGYNLHPRIQQDIQGKENLQVADIGTGTGIWLLDMAHQLPASTQLDGIDISFGQFPPKEWLPKNVNLRLVDITTAVPEELTSKYDIIHIRHFICVVYSNDPTPLLLNLLRMLKPGGWIQWGEWDVLNRHFTKTSPSIPQSNIDKLEAEFATMRRHTPRPDWPPRLDEYLLLQNMQNVAMEKRLSSTSHLAFMHDLTLLVFQELIDGAELKGHIDEDKTRELRALLDGATRESRMGAAWNLTRCMVIGQKGLDERGNAFVN</sequence>
<reference evidence="2 3" key="1">
    <citation type="submission" date="2016-03" db="EMBL/GenBank/DDBJ databases">
        <authorList>
            <person name="Ploux O."/>
        </authorList>
    </citation>
    <scope>NUCLEOTIDE SEQUENCE [LARGE SCALE GENOMIC DNA]</scope>
    <source>
        <strain evidence="2 3">URUG2</strain>
    </source>
</reference>
<dbReference type="GeneID" id="35597015"/>
<dbReference type="GO" id="GO:0008168">
    <property type="term" value="F:methyltransferase activity"/>
    <property type="evidence" value="ECO:0007669"/>
    <property type="project" value="UniProtKB-KW"/>
</dbReference>
<feature type="region of interest" description="Disordered" evidence="1">
    <location>
        <begin position="1"/>
        <end position="20"/>
    </location>
</feature>
<name>A0A2D3UPN8_9PEZI</name>